<reference evidence="8" key="1">
    <citation type="submission" date="2018-05" db="EMBL/GenBank/DDBJ databases">
        <authorList>
            <person name="Lanie J.A."/>
            <person name="Ng W.-L."/>
            <person name="Kazmierczak K.M."/>
            <person name="Andrzejewski T.M."/>
            <person name="Davidsen T.M."/>
            <person name="Wayne K.J."/>
            <person name="Tettelin H."/>
            <person name="Glass J.I."/>
            <person name="Rusch D."/>
            <person name="Podicherti R."/>
            <person name="Tsui H.-C.T."/>
            <person name="Winkler M.E."/>
        </authorList>
    </citation>
    <scope>NUCLEOTIDE SEQUENCE</scope>
</reference>
<dbReference type="AlphaFoldDB" id="A0A381SAE5"/>
<evidence type="ECO:0000256" key="5">
    <source>
        <dbReference type="SAM" id="Phobius"/>
    </source>
</evidence>
<feature type="transmembrane region" description="Helical" evidence="5">
    <location>
        <begin position="30"/>
        <end position="48"/>
    </location>
</feature>
<dbReference type="Gene3D" id="3.90.420.10">
    <property type="entry name" value="Oxidoreductase, molybdopterin-binding domain"/>
    <property type="match status" value="1"/>
</dbReference>
<evidence type="ECO:0000313" key="8">
    <source>
        <dbReference type="EMBL" id="SVA00278.1"/>
    </source>
</evidence>
<dbReference type="EMBL" id="UINC01002785">
    <property type="protein sequence ID" value="SVA00278.1"/>
    <property type="molecule type" value="Genomic_DNA"/>
</dbReference>
<evidence type="ECO:0000256" key="1">
    <source>
        <dbReference type="ARBA" id="ARBA00001924"/>
    </source>
</evidence>
<dbReference type="PANTHER" id="PTHR19372:SF7">
    <property type="entry name" value="SULFITE OXIDASE, MITOCHONDRIAL"/>
    <property type="match status" value="1"/>
</dbReference>
<dbReference type="InterPro" id="IPR014756">
    <property type="entry name" value="Ig_E-set"/>
</dbReference>
<dbReference type="PANTHER" id="PTHR19372">
    <property type="entry name" value="SULFITE REDUCTASE"/>
    <property type="match status" value="1"/>
</dbReference>
<protein>
    <recommendedName>
        <fullName evidence="9">Oxidoreductase molybdopterin-binding domain-containing protein</fullName>
    </recommendedName>
</protein>
<dbReference type="CDD" id="cd02110">
    <property type="entry name" value="SO_family_Moco_dimer"/>
    <property type="match status" value="1"/>
</dbReference>
<keyword evidence="3" id="KW-0479">Metal-binding</keyword>
<evidence type="ECO:0000259" key="6">
    <source>
        <dbReference type="Pfam" id="PF00174"/>
    </source>
</evidence>
<name>A0A381SAE5_9ZZZZ</name>
<dbReference type="InterPro" id="IPR000572">
    <property type="entry name" value="OxRdtase_Mopterin-bd_dom"/>
</dbReference>
<evidence type="ECO:0000256" key="4">
    <source>
        <dbReference type="ARBA" id="ARBA00023002"/>
    </source>
</evidence>
<keyword evidence="5" id="KW-1133">Transmembrane helix</keyword>
<evidence type="ECO:0000259" key="7">
    <source>
        <dbReference type="Pfam" id="PF03404"/>
    </source>
</evidence>
<dbReference type="Pfam" id="PF03404">
    <property type="entry name" value="Mo-co_dimer"/>
    <property type="match status" value="1"/>
</dbReference>
<dbReference type="GO" id="GO:0030151">
    <property type="term" value="F:molybdenum ion binding"/>
    <property type="evidence" value="ECO:0007669"/>
    <property type="project" value="InterPro"/>
</dbReference>
<evidence type="ECO:0000256" key="3">
    <source>
        <dbReference type="ARBA" id="ARBA00022723"/>
    </source>
</evidence>
<keyword evidence="4" id="KW-0560">Oxidoreductase</keyword>
<feature type="domain" description="Moybdenum cofactor oxidoreductase dimerisation" evidence="7">
    <location>
        <begin position="311"/>
        <end position="429"/>
    </location>
</feature>
<dbReference type="SUPFAM" id="SSF81296">
    <property type="entry name" value="E set domains"/>
    <property type="match status" value="1"/>
</dbReference>
<dbReference type="Gene3D" id="2.60.40.650">
    <property type="match status" value="1"/>
</dbReference>
<dbReference type="GO" id="GO:0008482">
    <property type="term" value="F:sulfite oxidase activity"/>
    <property type="evidence" value="ECO:0007669"/>
    <property type="project" value="TreeGrafter"/>
</dbReference>
<organism evidence="8">
    <name type="scientific">marine metagenome</name>
    <dbReference type="NCBI Taxonomy" id="408172"/>
    <lineage>
        <taxon>unclassified sequences</taxon>
        <taxon>metagenomes</taxon>
        <taxon>ecological metagenomes</taxon>
    </lineage>
</organism>
<accession>A0A381SAE5</accession>
<evidence type="ECO:0008006" key="9">
    <source>
        <dbReference type="Google" id="ProtNLM"/>
    </source>
</evidence>
<evidence type="ECO:0000256" key="2">
    <source>
        <dbReference type="ARBA" id="ARBA00022505"/>
    </source>
</evidence>
<dbReference type="InterPro" id="IPR036374">
    <property type="entry name" value="OxRdtase_Mopterin-bd_sf"/>
</dbReference>
<keyword evidence="5" id="KW-0812">Transmembrane</keyword>
<feature type="domain" description="Oxidoreductase molybdopterin-binding" evidence="6">
    <location>
        <begin position="117"/>
        <end position="283"/>
    </location>
</feature>
<keyword evidence="5" id="KW-0472">Membrane</keyword>
<proteinExistence type="predicted"/>
<dbReference type="SUPFAM" id="SSF56524">
    <property type="entry name" value="Oxidoreductase molybdopterin-binding domain"/>
    <property type="match status" value="1"/>
</dbReference>
<keyword evidence="2" id="KW-0500">Molybdenum</keyword>
<dbReference type="InterPro" id="IPR008335">
    <property type="entry name" value="Mopterin_OxRdtase_euk"/>
</dbReference>
<comment type="cofactor">
    <cofactor evidence="1">
        <name>Mo-molybdopterin</name>
        <dbReference type="ChEBI" id="CHEBI:71302"/>
    </cofactor>
</comment>
<sequence>MSWRRTREDCVVEPSGTLSKGAGVSKRRRFLKILGSAIGLSSVIAPVWRKDPTKLISEVLAAQNAPFAIEGKEDLTILNDRPINAETPLAFLDDEITSNAHHFIRNNGLVPERARNQDANGWSLTVDGEVERPLELTLDQLKSRYPNRREALVLECGGNGRAGFYPPASGNQWTLGAVGCALYTGVRLMDVLEDAGLKSTAVYLAYYGEDAHLSGDSDTAVISRGVPIAKALDDHTLLAWAMNDEPLPAQHGFPLRLVAPGFPASVSGKWLRRLWVRDRVHDGPKMTGYSYRIPKYPVSPGTEVLEADMVIIEAMPVKSVITHPVTGISHTVKTPLSLRGHAWCGEGPVEAMHLSVDFGATWVPALLAEPRNRFAWQRWKASVSFPTPGHYEVWARATDHQFRMQPMIAPGWNPRGYLNNAMHRIAVSVT</sequence>
<gene>
    <name evidence="8" type="ORF">METZ01_LOCUS53132</name>
</gene>
<dbReference type="GO" id="GO:0020037">
    <property type="term" value="F:heme binding"/>
    <property type="evidence" value="ECO:0007669"/>
    <property type="project" value="TreeGrafter"/>
</dbReference>
<dbReference type="Pfam" id="PF00174">
    <property type="entry name" value="Oxidored_molyb"/>
    <property type="match status" value="1"/>
</dbReference>
<dbReference type="GO" id="GO:0043546">
    <property type="term" value="F:molybdopterin cofactor binding"/>
    <property type="evidence" value="ECO:0007669"/>
    <property type="project" value="TreeGrafter"/>
</dbReference>
<dbReference type="PRINTS" id="PR00407">
    <property type="entry name" value="EUMOPTERIN"/>
</dbReference>
<dbReference type="GO" id="GO:0006790">
    <property type="term" value="P:sulfur compound metabolic process"/>
    <property type="evidence" value="ECO:0007669"/>
    <property type="project" value="TreeGrafter"/>
</dbReference>
<dbReference type="InterPro" id="IPR005066">
    <property type="entry name" value="MoCF_OxRdtse_dimer"/>
</dbReference>